<dbReference type="SMART" id="SM00220">
    <property type="entry name" value="S_TKc"/>
    <property type="match status" value="1"/>
</dbReference>
<dbReference type="InterPro" id="IPR020472">
    <property type="entry name" value="WD40_PAC1"/>
</dbReference>
<evidence type="ECO:0000256" key="1">
    <source>
        <dbReference type="ARBA" id="ARBA00022574"/>
    </source>
</evidence>
<dbReference type="InterPro" id="IPR000719">
    <property type="entry name" value="Prot_kinase_dom"/>
</dbReference>
<keyword evidence="1 3" id="KW-0853">WD repeat</keyword>
<feature type="repeat" description="WD" evidence="3">
    <location>
        <begin position="674"/>
        <end position="706"/>
    </location>
</feature>
<dbReference type="PRINTS" id="PR00320">
    <property type="entry name" value="GPROTEINBRPT"/>
</dbReference>
<keyword evidence="2" id="KW-0677">Repeat</keyword>
<dbReference type="InterPro" id="IPR011009">
    <property type="entry name" value="Kinase-like_dom_sf"/>
</dbReference>
<evidence type="ECO:0000256" key="5">
    <source>
        <dbReference type="SAM" id="MobiDB-lite"/>
    </source>
</evidence>
<dbReference type="PROSITE" id="PS50082">
    <property type="entry name" value="WD_REPEATS_2"/>
    <property type="match status" value="2"/>
</dbReference>
<dbReference type="PROSITE" id="PS00678">
    <property type="entry name" value="WD_REPEATS_1"/>
    <property type="match status" value="2"/>
</dbReference>
<proteinExistence type="predicted"/>
<feature type="compositionally biased region" description="Basic and acidic residues" evidence="5">
    <location>
        <begin position="372"/>
        <end position="390"/>
    </location>
</feature>
<dbReference type="PANTHER" id="PTHR44218">
    <property type="entry name" value="PROTEIN SPA1-RELATED 2"/>
    <property type="match status" value="1"/>
</dbReference>
<feature type="coiled-coil region" evidence="4">
    <location>
        <begin position="246"/>
        <end position="282"/>
    </location>
</feature>
<evidence type="ECO:0000313" key="8">
    <source>
        <dbReference type="Proteomes" id="UP000775213"/>
    </source>
</evidence>
<evidence type="ECO:0000256" key="2">
    <source>
        <dbReference type="ARBA" id="ARBA00022737"/>
    </source>
</evidence>
<dbReference type="PROSITE" id="PS50294">
    <property type="entry name" value="WD_REPEATS_REGION"/>
    <property type="match status" value="2"/>
</dbReference>
<feature type="domain" description="Protein kinase" evidence="6">
    <location>
        <begin position="1"/>
        <end position="249"/>
    </location>
</feature>
<dbReference type="AlphaFoldDB" id="A0AAV7H1E7"/>
<dbReference type="InterPro" id="IPR036322">
    <property type="entry name" value="WD40_repeat_dom_sf"/>
</dbReference>
<organism evidence="7 8">
    <name type="scientific">Dendrobium chrysotoxum</name>
    <name type="common">Orchid</name>
    <dbReference type="NCBI Taxonomy" id="161865"/>
    <lineage>
        <taxon>Eukaryota</taxon>
        <taxon>Viridiplantae</taxon>
        <taxon>Streptophyta</taxon>
        <taxon>Embryophyta</taxon>
        <taxon>Tracheophyta</taxon>
        <taxon>Spermatophyta</taxon>
        <taxon>Magnoliopsida</taxon>
        <taxon>Liliopsida</taxon>
        <taxon>Asparagales</taxon>
        <taxon>Orchidaceae</taxon>
        <taxon>Epidendroideae</taxon>
        <taxon>Malaxideae</taxon>
        <taxon>Dendrobiinae</taxon>
        <taxon>Dendrobium</taxon>
    </lineage>
</organism>
<dbReference type="Gene3D" id="2.130.10.10">
    <property type="entry name" value="YVTN repeat-like/Quinoprotein amine dehydrogenase"/>
    <property type="match status" value="1"/>
</dbReference>
<accession>A0AAV7H1E7</accession>
<dbReference type="SMART" id="SM00320">
    <property type="entry name" value="WD40"/>
    <property type="match status" value="7"/>
</dbReference>
<protein>
    <recommendedName>
        <fullName evidence="6">Protein kinase domain-containing protein</fullName>
    </recommendedName>
</protein>
<dbReference type="PROSITE" id="PS50011">
    <property type="entry name" value="PROTEIN_KINASE_DOM"/>
    <property type="match status" value="1"/>
</dbReference>
<dbReference type="PANTHER" id="PTHR44218:SF1">
    <property type="entry name" value="PROTEIN SPA1-RELATED 3"/>
    <property type="match status" value="1"/>
</dbReference>
<keyword evidence="8" id="KW-1185">Reference proteome</keyword>
<dbReference type="InterPro" id="IPR019775">
    <property type="entry name" value="WD40_repeat_CS"/>
</dbReference>
<dbReference type="EMBL" id="JAGFBR010000004">
    <property type="protein sequence ID" value="KAH0467594.1"/>
    <property type="molecule type" value="Genomic_DNA"/>
</dbReference>
<comment type="caution">
    <text evidence="7">The sequence shown here is derived from an EMBL/GenBank/DDBJ whole genome shotgun (WGS) entry which is preliminary data.</text>
</comment>
<dbReference type="Pfam" id="PF00400">
    <property type="entry name" value="WD40"/>
    <property type="match status" value="4"/>
</dbReference>
<dbReference type="SUPFAM" id="SSF56112">
    <property type="entry name" value="Protein kinase-like (PK-like)"/>
    <property type="match status" value="1"/>
</dbReference>
<evidence type="ECO:0000256" key="3">
    <source>
        <dbReference type="PROSITE-ProRule" id="PRU00221"/>
    </source>
</evidence>
<dbReference type="InterPro" id="IPR015943">
    <property type="entry name" value="WD40/YVTN_repeat-like_dom_sf"/>
</dbReference>
<dbReference type="GO" id="GO:0009640">
    <property type="term" value="P:photomorphogenesis"/>
    <property type="evidence" value="ECO:0007669"/>
    <property type="project" value="InterPro"/>
</dbReference>
<dbReference type="Gene3D" id="1.10.510.10">
    <property type="entry name" value="Transferase(Phosphotransferase) domain 1"/>
    <property type="match status" value="1"/>
</dbReference>
<dbReference type="SUPFAM" id="SSF50978">
    <property type="entry name" value="WD40 repeat-like"/>
    <property type="match status" value="1"/>
</dbReference>
<name>A0AAV7H1E7_DENCH</name>
<dbReference type="InterPro" id="IPR044630">
    <property type="entry name" value="SPA1/2/3/4"/>
</dbReference>
<dbReference type="GO" id="GO:0005524">
    <property type="term" value="F:ATP binding"/>
    <property type="evidence" value="ECO:0007669"/>
    <property type="project" value="InterPro"/>
</dbReference>
<feature type="region of interest" description="Disordered" evidence="5">
    <location>
        <begin position="372"/>
        <end position="391"/>
    </location>
</feature>
<evidence type="ECO:0000313" key="7">
    <source>
        <dbReference type="EMBL" id="KAH0467594.1"/>
    </source>
</evidence>
<dbReference type="Proteomes" id="UP000775213">
    <property type="component" value="Unassembled WGS sequence"/>
</dbReference>
<evidence type="ECO:0000259" key="6">
    <source>
        <dbReference type="PROSITE" id="PS50011"/>
    </source>
</evidence>
<sequence>MEEEVEDEEDLNRYRADERCFDPKLKPAGHVHQNSGEVSLREWLDKPKRLVDFVECLHIFRQVVEAVNLAHSQGVVVNNIRPSCFVLSALNRVSFIESASCSDISCGDEEGSYAAGAAVAPGDQLTSMESVEGKRELHVVSEADETRDFPLKKILSMEFTWYASPEEVEGKQSTFASDVYKLGVLLFELFCMFETLEEKLGKMSNLRDRVLPPQMLLKWPKEASFCLWLLHPQPSSRPTLSELLESEFLNEEIDSLEERGAAIKLKEEIEELELLLDFLLQLQTRKIEAAHKLHDTICFLCADIEEVENQRSSLMKNGCSFLGLEKGDHGTTHKFECPLPYNEINEDSFSSGSRKRIRPGHKNFMEEKFNENHLDFPRPDTNQETHEKISSKSSRILKNFSRLEEAYFSSRYKAMRPIGQRFSSKMLVSNPSSGSTVRTDGSSVDYLASKEGHGGSKMGDLVNPFLDGLCKYLSFSKFKVRAEVKQGDLLNSSNLICSLAFDRDKEFFATAGVNRKIKVFECDAILNEEHNIHYPVAEISSRSKFSNVCWNGYIKSQIASSDFEGVVQVWDVSRSEVLVEMREHEKRVWSVNYSPIDPTKLASGSDDGTVKLWNINQAIVLLHLGGSTGTIITKANVCSVQFPPDSANLLAIGSADHNVYYYDLRNVRLPLLTLAAHARTVSNVKFIDSSTLVSSSTDNSLKLWDLTVSSSGVIERPIHSFTGHTNVKNFVGLSISDGYIATGSETNEVFVYHKAFPMPMLSYRFGSMDPISGREADDSNQFISCLCWRGESHSLVAANSTGNIEILEMVIISSEEFVVCIICILLVPKEKVVRKLSQMRPKTLFGRLIKVIF</sequence>
<keyword evidence="4" id="KW-0175">Coiled coil</keyword>
<feature type="repeat" description="WD" evidence="3">
    <location>
        <begin position="581"/>
        <end position="616"/>
    </location>
</feature>
<evidence type="ECO:0000256" key="4">
    <source>
        <dbReference type="SAM" id="Coils"/>
    </source>
</evidence>
<reference evidence="7 8" key="1">
    <citation type="journal article" date="2021" name="Hortic Res">
        <title>Chromosome-scale assembly of the Dendrobium chrysotoxum genome enhances the understanding of orchid evolution.</title>
        <authorList>
            <person name="Zhang Y."/>
            <person name="Zhang G.Q."/>
            <person name="Zhang D."/>
            <person name="Liu X.D."/>
            <person name="Xu X.Y."/>
            <person name="Sun W.H."/>
            <person name="Yu X."/>
            <person name="Zhu X."/>
            <person name="Wang Z.W."/>
            <person name="Zhao X."/>
            <person name="Zhong W.Y."/>
            <person name="Chen H."/>
            <person name="Yin W.L."/>
            <person name="Huang T."/>
            <person name="Niu S.C."/>
            <person name="Liu Z.J."/>
        </authorList>
    </citation>
    <scope>NUCLEOTIDE SEQUENCE [LARGE SCALE GENOMIC DNA]</scope>
    <source>
        <strain evidence="7">Lindl</strain>
    </source>
</reference>
<dbReference type="GO" id="GO:0004672">
    <property type="term" value="F:protein kinase activity"/>
    <property type="evidence" value="ECO:0007669"/>
    <property type="project" value="InterPro"/>
</dbReference>
<dbReference type="InterPro" id="IPR001680">
    <property type="entry name" value="WD40_rpt"/>
</dbReference>
<gene>
    <name evidence="7" type="ORF">IEQ34_002627</name>
</gene>